<evidence type="ECO:0000313" key="2">
    <source>
        <dbReference type="Proteomes" id="UP001630127"/>
    </source>
</evidence>
<keyword evidence="2" id="KW-1185">Reference proteome</keyword>
<accession>A0ABD3A9J5</accession>
<evidence type="ECO:0000313" key="1">
    <source>
        <dbReference type="EMBL" id="KAL3528223.1"/>
    </source>
</evidence>
<dbReference type="AlphaFoldDB" id="A0ABD3A9J5"/>
<dbReference type="EMBL" id="JBJUIK010000005">
    <property type="protein sequence ID" value="KAL3528223.1"/>
    <property type="molecule type" value="Genomic_DNA"/>
</dbReference>
<reference evidence="1 2" key="1">
    <citation type="submission" date="2024-11" db="EMBL/GenBank/DDBJ databases">
        <title>A near-complete genome assembly of Cinchona calisaya.</title>
        <authorList>
            <person name="Lian D.C."/>
            <person name="Zhao X.W."/>
            <person name="Wei L."/>
        </authorList>
    </citation>
    <scope>NUCLEOTIDE SEQUENCE [LARGE SCALE GENOMIC DNA]</scope>
    <source>
        <tissue evidence="1">Nenye</tissue>
    </source>
</reference>
<sequence>MIPIPILISECEPITSLIVVEVVPISLNHSSKSCLPRRHTQQFFLDFCTKFHDQKVFDIFWYQSFHLLRHNSPTKSMNLYTKVNTYIVTVLKFIKQLLSPSYGPS</sequence>
<organism evidence="1 2">
    <name type="scientific">Cinchona calisaya</name>
    <dbReference type="NCBI Taxonomy" id="153742"/>
    <lineage>
        <taxon>Eukaryota</taxon>
        <taxon>Viridiplantae</taxon>
        <taxon>Streptophyta</taxon>
        <taxon>Embryophyta</taxon>
        <taxon>Tracheophyta</taxon>
        <taxon>Spermatophyta</taxon>
        <taxon>Magnoliopsida</taxon>
        <taxon>eudicotyledons</taxon>
        <taxon>Gunneridae</taxon>
        <taxon>Pentapetalae</taxon>
        <taxon>asterids</taxon>
        <taxon>lamiids</taxon>
        <taxon>Gentianales</taxon>
        <taxon>Rubiaceae</taxon>
        <taxon>Cinchonoideae</taxon>
        <taxon>Cinchoneae</taxon>
        <taxon>Cinchona</taxon>
    </lineage>
</organism>
<proteinExistence type="predicted"/>
<name>A0ABD3A9J5_9GENT</name>
<comment type="caution">
    <text evidence="1">The sequence shown here is derived from an EMBL/GenBank/DDBJ whole genome shotgun (WGS) entry which is preliminary data.</text>
</comment>
<dbReference type="Proteomes" id="UP001630127">
    <property type="component" value="Unassembled WGS sequence"/>
</dbReference>
<gene>
    <name evidence="1" type="ORF">ACH5RR_012879</name>
</gene>
<protein>
    <submittedName>
        <fullName evidence="1">Uncharacterized protein</fullName>
    </submittedName>
</protein>